<evidence type="ECO:0000313" key="3">
    <source>
        <dbReference type="EMBL" id="RMZ54456.1"/>
    </source>
</evidence>
<feature type="compositionally biased region" description="Low complexity" evidence="1">
    <location>
        <begin position="252"/>
        <end position="263"/>
    </location>
</feature>
<sequence>APSLWRDVVRDDLIHQRPFWVLSCYGHAREGANDLTGDVSPEEVRWMDMRRGAPQRQLASDFQSARRARINCMDRLMKAPQAPSRGGGAVAAPPYPAAQAGISEQPRPQQPAVAQQMGGGGGFGAAFRNVQAGAMAAPAQPSQTGFGAAAGLGPSPLAAAPFGPRPVSGFGSGVPSAAQPGFEAAAAQPGFGTAAAQPGFGAAAAQPGFGAAAAQPGFGAAAAQPGFGAAAAQQGFASTPIIQPGFGAAAARPGFGNAPTPSGTFGGAPPAPAGFGASPGAGPFGAFGVPTPAAAPPSFGGFGAAPSPPACQGQSMAALGLNATPQGAGLGQAQQPPLNQASLDGTDADERVQMDMQGLDFGGGLPVVTGRENSLAELDALDVDNLMNFFGPMTTPIPSFGDGAMFLQQQMLQQQLPPRTPTGSAPLFPDPPLAAPAANLFSSIPMPDFGKPATSSRPPADSDHSSDDAEGRSRGPDAHKTTAIQEKNRRAQKRFRERQKAKMKDMTEELDDMTSELGRLRVENGALKNRNSILEKVLALRDEHIRVLQDEQHVFDLGNHHLQTSNPKLLGPGPAAPAMLGYGAGGGGSGLQGGGLPGSGQGAGSQLPARGSGPLALSAALASEVASVKTMPADAVISRWKETVRELGNILVTLEGCPDPSAPAHAEASATLTRVLDAAGALCMHTAVLHPTNMQRLIATALDDGRSGISSEDRARWAGVVSLRAIFLRRMRRVVEERRAILDRLQSVSVPDRMLALQSVIAETLKVNECTVELKANLQEEHLAGMEFIGTVFKTIFTPLQKARAIVQSYPFYPDVYQIATALVSEQEAGLDGVGAGPGAEAGALINIPVAYKAY</sequence>
<organism evidence="3 4">
    <name type="scientific">Auxenochlorella protothecoides</name>
    <name type="common">Green microalga</name>
    <name type="synonym">Chlorella protothecoides</name>
    <dbReference type="NCBI Taxonomy" id="3075"/>
    <lineage>
        <taxon>Eukaryota</taxon>
        <taxon>Viridiplantae</taxon>
        <taxon>Chlorophyta</taxon>
        <taxon>core chlorophytes</taxon>
        <taxon>Trebouxiophyceae</taxon>
        <taxon>Chlorellales</taxon>
        <taxon>Chlorellaceae</taxon>
        <taxon>Auxenochlorella</taxon>
    </lineage>
</organism>
<dbReference type="Gene3D" id="1.20.5.170">
    <property type="match status" value="1"/>
</dbReference>
<dbReference type="CDD" id="cd14686">
    <property type="entry name" value="bZIP"/>
    <property type="match status" value="1"/>
</dbReference>
<dbReference type="SUPFAM" id="SSF57959">
    <property type="entry name" value="Leucine zipper domain"/>
    <property type="match status" value="1"/>
</dbReference>
<feature type="compositionally biased region" description="Basic and acidic residues" evidence="1">
    <location>
        <begin position="460"/>
        <end position="480"/>
    </location>
</feature>
<evidence type="ECO:0000313" key="4">
    <source>
        <dbReference type="Proteomes" id="UP000279271"/>
    </source>
</evidence>
<gene>
    <name evidence="3" type="ORF">APUTEX25_002032</name>
</gene>
<evidence type="ECO:0000259" key="2">
    <source>
        <dbReference type="SMART" id="SM00338"/>
    </source>
</evidence>
<reference evidence="4" key="1">
    <citation type="journal article" date="2018" name="Algal Res.">
        <title>Characterization of plant carbon substrate utilization by Auxenochlorella protothecoides.</title>
        <authorList>
            <person name="Vogler B.W."/>
            <person name="Starkenburg S.R."/>
            <person name="Sudasinghe N."/>
            <person name="Schambach J.Y."/>
            <person name="Rollin J.A."/>
            <person name="Pattathil S."/>
            <person name="Barry A.N."/>
        </authorList>
    </citation>
    <scope>NUCLEOTIDE SEQUENCE [LARGE SCALE GENOMIC DNA]</scope>
    <source>
        <strain evidence="4">UTEX 25</strain>
    </source>
</reference>
<proteinExistence type="predicted"/>
<protein>
    <recommendedName>
        <fullName evidence="2">BZIP domain-containing protein</fullName>
    </recommendedName>
</protein>
<evidence type="ECO:0000256" key="1">
    <source>
        <dbReference type="SAM" id="MobiDB-lite"/>
    </source>
</evidence>
<feature type="domain" description="BZIP" evidence="2">
    <location>
        <begin position="476"/>
        <end position="540"/>
    </location>
</feature>
<feature type="non-terminal residue" evidence="3">
    <location>
        <position position="1"/>
    </location>
</feature>
<dbReference type="InterPro" id="IPR004827">
    <property type="entry name" value="bZIP"/>
</dbReference>
<dbReference type="EMBL" id="QOKY01000179">
    <property type="protein sequence ID" value="RMZ54456.1"/>
    <property type="molecule type" value="Genomic_DNA"/>
</dbReference>
<comment type="caution">
    <text evidence="3">The sequence shown here is derived from an EMBL/GenBank/DDBJ whole genome shotgun (WGS) entry which is preliminary data.</text>
</comment>
<feature type="region of interest" description="Disordered" evidence="1">
    <location>
        <begin position="252"/>
        <end position="277"/>
    </location>
</feature>
<feature type="compositionally biased region" description="Basic and acidic residues" evidence="1">
    <location>
        <begin position="498"/>
        <end position="507"/>
    </location>
</feature>
<accession>A0A3M7KZ83</accession>
<dbReference type="SMART" id="SM00338">
    <property type="entry name" value="BRLZ"/>
    <property type="match status" value="1"/>
</dbReference>
<feature type="region of interest" description="Disordered" evidence="1">
    <location>
        <begin position="416"/>
        <end position="510"/>
    </location>
</feature>
<dbReference type="Proteomes" id="UP000279271">
    <property type="component" value="Unassembled WGS sequence"/>
</dbReference>
<name>A0A3M7KZ83_AUXPR</name>
<dbReference type="AlphaFoldDB" id="A0A3M7KZ83"/>
<dbReference type="InterPro" id="IPR046347">
    <property type="entry name" value="bZIP_sf"/>
</dbReference>
<dbReference type="GO" id="GO:0003700">
    <property type="term" value="F:DNA-binding transcription factor activity"/>
    <property type="evidence" value="ECO:0007669"/>
    <property type="project" value="InterPro"/>
</dbReference>